<name>A0A3Q9QUP2_9BACI</name>
<keyword evidence="3" id="KW-1185">Reference proteome</keyword>
<feature type="domain" description="DinB-like" evidence="1">
    <location>
        <begin position="32"/>
        <end position="165"/>
    </location>
</feature>
<dbReference type="KEGG" id="nmk:CHR53_05515"/>
<evidence type="ECO:0000259" key="1">
    <source>
        <dbReference type="Pfam" id="PF12867"/>
    </source>
</evidence>
<dbReference type="Pfam" id="PF12867">
    <property type="entry name" value="DinB_2"/>
    <property type="match status" value="1"/>
</dbReference>
<reference evidence="2 3" key="1">
    <citation type="submission" date="2017-07" db="EMBL/GenBank/DDBJ databases">
        <title>The complete genome sequence of Bacillus mesonae strain H20-5, an efficient strain improving plant abiotic stress resistance.</title>
        <authorList>
            <person name="Kim S.Y."/>
            <person name="Song H."/>
            <person name="Sang M.K."/>
            <person name="Weon H.-Y."/>
            <person name="Song J."/>
        </authorList>
    </citation>
    <scope>NUCLEOTIDE SEQUENCE [LARGE SCALE GENOMIC DNA]</scope>
    <source>
        <strain evidence="2 3">H20-5</strain>
    </source>
</reference>
<dbReference type="EMBL" id="CP022572">
    <property type="protein sequence ID" value="AZU60769.1"/>
    <property type="molecule type" value="Genomic_DNA"/>
</dbReference>
<dbReference type="InterPro" id="IPR034660">
    <property type="entry name" value="DinB/YfiT-like"/>
</dbReference>
<dbReference type="SUPFAM" id="SSF109854">
    <property type="entry name" value="DinB/YfiT-like putative metalloenzymes"/>
    <property type="match status" value="1"/>
</dbReference>
<dbReference type="Gene3D" id="1.20.120.450">
    <property type="entry name" value="dinb family like domain"/>
    <property type="match status" value="1"/>
</dbReference>
<dbReference type="STRING" id="1193713.GCA_001636315_03632"/>
<proteinExistence type="predicted"/>
<dbReference type="RefSeq" id="WP_127485559.1">
    <property type="nucleotide sequence ID" value="NZ_CP022572.1"/>
</dbReference>
<evidence type="ECO:0000313" key="3">
    <source>
        <dbReference type="Proteomes" id="UP000282892"/>
    </source>
</evidence>
<gene>
    <name evidence="2" type="ORF">CHR53_05515</name>
</gene>
<sequence length="170" mass="19692">MLQRPTENEYPKYYVPYVQSVPEGDLTEILNDHLEKMTELFEGISEEDSLFRYAENKWSIKEVLGHITDTERIMSYRLLRVGRGDQTELAGFDENFFVQGAKSNQRSLKDLLEDFITTRNATISLIKNMPEEAWANEGFANGSQITTRAIAYIITGHEAHHRSIIKDRYL</sequence>
<accession>A0A3Q9QUP2</accession>
<organism evidence="2 3">
    <name type="scientific">Neobacillus mesonae</name>
    <dbReference type="NCBI Taxonomy" id="1193713"/>
    <lineage>
        <taxon>Bacteria</taxon>
        <taxon>Bacillati</taxon>
        <taxon>Bacillota</taxon>
        <taxon>Bacilli</taxon>
        <taxon>Bacillales</taxon>
        <taxon>Bacillaceae</taxon>
        <taxon>Neobacillus</taxon>
    </lineage>
</organism>
<dbReference type="OrthoDB" id="9793216at2"/>
<evidence type="ECO:0000313" key="2">
    <source>
        <dbReference type="EMBL" id="AZU60769.1"/>
    </source>
</evidence>
<dbReference type="InterPro" id="IPR024775">
    <property type="entry name" value="DinB-like"/>
</dbReference>
<dbReference type="AlphaFoldDB" id="A0A3Q9QUP2"/>
<protein>
    <submittedName>
        <fullName evidence="2">Damage-inducible protein DinB</fullName>
    </submittedName>
</protein>
<dbReference type="Proteomes" id="UP000282892">
    <property type="component" value="Chromosome"/>
</dbReference>